<evidence type="ECO:0000313" key="1">
    <source>
        <dbReference type="EMBL" id="KUJ16694.1"/>
    </source>
</evidence>
<dbReference type="KEGG" id="psco:LY89DRAFT_669161"/>
<dbReference type="AlphaFoldDB" id="A0A194X997"/>
<dbReference type="GeneID" id="28822797"/>
<gene>
    <name evidence="1" type="ORF">LY89DRAFT_669161</name>
</gene>
<name>A0A194X997_MOLSC</name>
<evidence type="ECO:0000313" key="2">
    <source>
        <dbReference type="Proteomes" id="UP000070700"/>
    </source>
</evidence>
<accession>A0A194X997</accession>
<dbReference type="RefSeq" id="XP_018071049.1">
    <property type="nucleotide sequence ID" value="XM_018213071.1"/>
</dbReference>
<dbReference type="InParanoid" id="A0A194X997"/>
<dbReference type="EMBL" id="KQ947415">
    <property type="protein sequence ID" value="KUJ16694.1"/>
    <property type="molecule type" value="Genomic_DNA"/>
</dbReference>
<sequence length="177" mass="20145">MELCVVEEIEESTRELDVGDLEDVLVIGDEVGATFKLDELVLDELTSLELLKLSSKEEELESTVFELVERLLVFDELLNAEDFPEDDIGVEVFDDCDVEIVFGLEGRLLVLAELPMVDTFPEDDKELELLEAEEPIEITREFVLVTFFEEDVLVRVVVGGMTTDRQEHPLDTRDDGY</sequence>
<proteinExistence type="predicted"/>
<keyword evidence="2" id="KW-1185">Reference proteome</keyword>
<protein>
    <submittedName>
        <fullName evidence="1">Uncharacterized protein</fullName>
    </submittedName>
</protein>
<dbReference type="Proteomes" id="UP000070700">
    <property type="component" value="Unassembled WGS sequence"/>
</dbReference>
<organism evidence="1 2">
    <name type="scientific">Mollisia scopiformis</name>
    <name type="common">Conifer needle endophyte fungus</name>
    <name type="synonym">Phialocephala scopiformis</name>
    <dbReference type="NCBI Taxonomy" id="149040"/>
    <lineage>
        <taxon>Eukaryota</taxon>
        <taxon>Fungi</taxon>
        <taxon>Dikarya</taxon>
        <taxon>Ascomycota</taxon>
        <taxon>Pezizomycotina</taxon>
        <taxon>Leotiomycetes</taxon>
        <taxon>Helotiales</taxon>
        <taxon>Mollisiaceae</taxon>
        <taxon>Mollisia</taxon>
    </lineage>
</organism>
<reference evidence="1 2" key="1">
    <citation type="submission" date="2015-10" db="EMBL/GenBank/DDBJ databases">
        <title>Full genome of DAOMC 229536 Phialocephala scopiformis, a fungal endophyte of spruce producing the potent anti-insectan compound rugulosin.</title>
        <authorList>
            <consortium name="DOE Joint Genome Institute"/>
            <person name="Walker A.K."/>
            <person name="Frasz S.L."/>
            <person name="Seifert K.A."/>
            <person name="Miller J.D."/>
            <person name="Mondo S.J."/>
            <person name="Labutti K."/>
            <person name="Lipzen A."/>
            <person name="Dockter R."/>
            <person name="Kennedy M."/>
            <person name="Grigoriev I.V."/>
            <person name="Spatafora J.W."/>
        </authorList>
    </citation>
    <scope>NUCLEOTIDE SEQUENCE [LARGE SCALE GENOMIC DNA]</scope>
    <source>
        <strain evidence="1 2">CBS 120377</strain>
    </source>
</reference>